<organism evidence="1 2">
    <name type="scientific">Actinomycetospora rhizophila</name>
    <dbReference type="NCBI Taxonomy" id="1416876"/>
    <lineage>
        <taxon>Bacteria</taxon>
        <taxon>Bacillati</taxon>
        <taxon>Actinomycetota</taxon>
        <taxon>Actinomycetes</taxon>
        <taxon>Pseudonocardiales</taxon>
        <taxon>Pseudonocardiaceae</taxon>
        <taxon>Actinomycetospora</taxon>
    </lineage>
</organism>
<protein>
    <submittedName>
        <fullName evidence="1">ComF family protein</fullName>
    </submittedName>
</protein>
<evidence type="ECO:0000313" key="1">
    <source>
        <dbReference type="EMBL" id="MFC5140142.1"/>
    </source>
</evidence>
<dbReference type="EMBL" id="JBHSKG010000009">
    <property type="protein sequence ID" value="MFC5140142.1"/>
    <property type="molecule type" value="Genomic_DNA"/>
</dbReference>
<dbReference type="Proteomes" id="UP001596175">
    <property type="component" value="Unassembled WGS sequence"/>
</dbReference>
<comment type="caution">
    <text evidence="1">The sequence shown here is derived from an EMBL/GenBank/DDBJ whole genome shotgun (WGS) entry which is preliminary data.</text>
</comment>
<gene>
    <name evidence="1" type="ORF">ACFPK1_18015</name>
</gene>
<evidence type="ECO:0000313" key="2">
    <source>
        <dbReference type="Proteomes" id="UP001596175"/>
    </source>
</evidence>
<sequence length="263" mass="26684">MSREPASALGAAFLALADLLLPAPCAGCGLDGERWCAACRERWRSPALLDLPGLPPVLALAPYAGRAREVLLAYKERGRRELARPLAGLVVEALRAGAVPPAALVPAPSRPSAARARGGDHVLRLARAVVAGRSGPAPPRLPVDGSSSTALRLPCVSRALALGRGAADAVGLDAAARADNLARHLRVRPRGLPPPGCAVALLDDVLTTGATARAATSLLAAAGRPVDVVVVLTVADPRAPRTLIRASPVGRAGGHPPGGRHAG</sequence>
<dbReference type="Gene3D" id="3.40.50.2020">
    <property type="match status" value="1"/>
</dbReference>
<name>A0ABV9ZGL1_9PSEU</name>
<dbReference type="PANTHER" id="PTHR47505:SF1">
    <property type="entry name" value="DNA UTILIZATION PROTEIN YHGH"/>
    <property type="match status" value="1"/>
</dbReference>
<reference evidence="2" key="1">
    <citation type="journal article" date="2019" name="Int. J. Syst. Evol. Microbiol.">
        <title>The Global Catalogue of Microorganisms (GCM) 10K type strain sequencing project: providing services to taxonomists for standard genome sequencing and annotation.</title>
        <authorList>
            <consortium name="The Broad Institute Genomics Platform"/>
            <consortium name="The Broad Institute Genome Sequencing Center for Infectious Disease"/>
            <person name="Wu L."/>
            <person name="Ma J."/>
        </authorList>
    </citation>
    <scope>NUCLEOTIDE SEQUENCE [LARGE SCALE GENOMIC DNA]</scope>
    <source>
        <strain evidence="2">XZYJ18</strain>
    </source>
</reference>
<dbReference type="InterPro" id="IPR029057">
    <property type="entry name" value="PRTase-like"/>
</dbReference>
<proteinExistence type="predicted"/>
<dbReference type="SUPFAM" id="SSF53271">
    <property type="entry name" value="PRTase-like"/>
    <property type="match status" value="1"/>
</dbReference>
<keyword evidence="2" id="KW-1185">Reference proteome</keyword>
<accession>A0ABV9ZGL1</accession>
<dbReference type="PANTHER" id="PTHR47505">
    <property type="entry name" value="DNA UTILIZATION PROTEIN YHGH"/>
    <property type="match status" value="1"/>
</dbReference>
<dbReference type="InterPro" id="IPR051910">
    <property type="entry name" value="ComF/GntX_DNA_util-trans"/>
</dbReference>
<dbReference type="RefSeq" id="WP_378022313.1">
    <property type="nucleotide sequence ID" value="NZ_JBHSKG010000009.1"/>
</dbReference>